<reference evidence="2" key="1">
    <citation type="submission" date="2015-08" db="UniProtKB">
        <authorList>
            <consortium name="WormBaseParasite"/>
        </authorList>
    </citation>
    <scope>IDENTIFICATION</scope>
</reference>
<dbReference type="WBParaSite" id="TCONS_00015525.p1">
    <property type="protein sequence ID" value="TCONS_00015525.p1"/>
    <property type="gene ID" value="XLOC_009943"/>
</dbReference>
<dbReference type="InterPro" id="IPR017943">
    <property type="entry name" value="Bactericidal_perm-incr_a/b_dom"/>
</dbReference>
<dbReference type="WBParaSite" id="SSTP_0000660100.1">
    <property type="protein sequence ID" value="SSTP_0000660100.1"/>
    <property type="gene ID" value="SSTP_0000660100"/>
</dbReference>
<protein>
    <submittedName>
        <fullName evidence="2">BPI2 domain-containing protein</fullName>
    </submittedName>
    <submittedName>
        <fullName evidence="3">Lipid-binding serum glycoprotein C-terminal domain-containing protein</fullName>
    </submittedName>
</protein>
<keyword evidence="1" id="KW-1185">Reference proteome</keyword>
<dbReference type="GO" id="GO:0008289">
    <property type="term" value="F:lipid binding"/>
    <property type="evidence" value="ECO:0007669"/>
    <property type="project" value="InterPro"/>
</dbReference>
<proteinExistence type="predicted"/>
<evidence type="ECO:0000313" key="3">
    <source>
        <dbReference type="WBParaSite" id="TCONS_00015525.p1"/>
    </source>
</evidence>
<dbReference type="SUPFAM" id="SSF55394">
    <property type="entry name" value="Bactericidal permeability-increasing protein, BPI"/>
    <property type="match status" value="1"/>
</dbReference>
<organism evidence="2">
    <name type="scientific">Strongyloides stercoralis</name>
    <name type="common">Threadworm</name>
    <dbReference type="NCBI Taxonomy" id="6248"/>
    <lineage>
        <taxon>Eukaryota</taxon>
        <taxon>Metazoa</taxon>
        <taxon>Ecdysozoa</taxon>
        <taxon>Nematoda</taxon>
        <taxon>Chromadorea</taxon>
        <taxon>Rhabditida</taxon>
        <taxon>Tylenchina</taxon>
        <taxon>Panagrolaimomorpha</taxon>
        <taxon>Strongyloidoidea</taxon>
        <taxon>Strongyloididae</taxon>
        <taxon>Strongyloides</taxon>
    </lineage>
</organism>
<sequence>MMEMRISLKIILYILIICSITLLINGGDFGINIGAPAATKLVSPGLRKLIEKPKWIQVEMTSDKNVHFNNFMAVDLDVQLDYKNFSFKFDNQRVWVIIDNVKIESLMNINIFHLPSILGKTTSKMDAYVPKAELSFLLDNYNLKMDTCAMKNVNINATIERSFFANALIKLASISPNSIVEFVLCKAMSRVIHNIDKYFSIDLPIINILPPVVSHQLKDLDTILSIRVVNINASDDILSLTSNAEVIKPSMTSQNVSVKMNVDRQSTIHAMLEDNDRITLWVEDQLINDLLNMIKWDFMWLEKEIPFSSPLLPPKSRDHMMLLCENCYYLAQVISNGTPNVSAHKGYFVYQKSDIVTITTVNPEKNKQIKFIAFNVSITLEIRSVFENGIARIQINLLDTDINLGEGVVSLPNDIKPHVQNMTRNLILDVIFPNLKEKIESLLYSEGIKIPANCGIDGKNIHILFDEGLIGLSSSVMLDELDLTLCLKNAKDALPKPEKIMAITNGLNFVK</sequence>
<evidence type="ECO:0000313" key="2">
    <source>
        <dbReference type="WBParaSite" id="SSTP_0000660100.1"/>
    </source>
</evidence>
<evidence type="ECO:0000313" key="1">
    <source>
        <dbReference type="Proteomes" id="UP000035681"/>
    </source>
</evidence>
<dbReference type="Proteomes" id="UP000035681">
    <property type="component" value="Unplaced"/>
</dbReference>
<accession>A0A0K0EAS6</accession>
<name>A0A0K0EAS6_STRER</name>
<dbReference type="AlphaFoldDB" id="A0A0K0EAS6"/>